<accession>D8UJS2</accession>
<feature type="signal peptide" evidence="2">
    <location>
        <begin position="1"/>
        <end position="23"/>
    </location>
</feature>
<keyword evidence="2" id="KW-0732">Signal</keyword>
<dbReference type="EMBL" id="GL378430">
    <property type="protein sequence ID" value="EFJ40025.1"/>
    <property type="molecule type" value="Genomic_DNA"/>
</dbReference>
<gene>
    <name evidence="4" type="ORF">VOLCADRAFT_100234</name>
</gene>
<evidence type="ECO:0000313" key="5">
    <source>
        <dbReference type="Proteomes" id="UP000001058"/>
    </source>
</evidence>
<keyword evidence="1" id="KW-0789">Thiol protease inhibitor</keyword>
<name>D8UJS2_VOLCA</name>
<dbReference type="InterPro" id="IPR046350">
    <property type="entry name" value="Cystatin_sf"/>
</dbReference>
<evidence type="ECO:0000259" key="3">
    <source>
        <dbReference type="Pfam" id="PF00031"/>
    </source>
</evidence>
<dbReference type="InterPro" id="IPR053128">
    <property type="entry name" value="Cystatin-like"/>
</dbReference>
<keyword evidence="5" id="KW-1185">Reference proteome</keyword>
<dbReference type="Pfam" id="PF00031">
    <property type="entry name" value="Cystatin"/>
    <property type="match status" value="1"/>
</dbReference>
<evidence type="ECO:0000256" key="2">
    <source>
        <dbReference type="SAM" id="SignalP"/>
    </source>
</evidence>
<dbReference type="AlphaFoldDB" id="D8UJS2"/>
<dbReference type="InParanoid" id="D8UJS2"/>
<organism evidence="5">
    <name type="scientific">Volvox carteri f. nagariensis</name>
    <dbReference type="NCBI Taxonomy" id="3068"/>
    <lineage>
        <taxon>Eukaryota</taxon>
        <taxon>Viridiplantae</taxon>
        <taxon>Chlorophyta</taxon>
        <taxon>core chlorophytes</taxon>
        <taxon>Chlorophyceae</taxon>
        <taxon>CS clade</taxon>
        <taxon>Chlamydomonadales</taxon>
        <taxon>Volvocaceae</taxon>
        <taxon>Volvox</taxon>
    </lineage>
</organism>
<feature type="chain" id="PRO_5018598235" description="Cystatin domain-containing protein" evidence="2">
    <location>
        <begin position="24"/>
        <end position="141"/>
    </location>
</feature>
<proteinExistence type="predicted"/>
<dbReference type="GO" id="GO:0004869">
    <property type="term" value="F:cysteine-type endopeptidase inhibitor activity"/>
    <property type="evidence" value="ECO:0007669"/>
    <property type="project" value="UniProtKB-KW"/>
</dbReference>
<protein>
    <recommendedName>
        <fullName evidence="3">Cystatin domain-containing protein</fullName>
    </recommendedName>
</protein>
<dbReference type="KEGG" id="vcn:VOLCADRAFT_100234"/>
<dbReference type="SUPFAM" id="SSF54403">
    <property type="entry name" value="Cystatin/monellin"/>
    <property type="match status" value="1"/>
</dbReference>
<dbReference type="OrthoDB" id="1908104at2759"/>
<dbReference type="PANTHER" id="PTHR12319:SF2">
    <property type="entry name" value="CYSTATIN-LIKE PROTEIN-RELATED"/>
    <property type="match status" value="1"/>
</dbReference>
<evidence type="ECO:0000256" key="1">
    <source>
        <dbReference type="ARBA" id="ARBA00022704"/>
    </source>
</evidence>
<dbReference type="PANTHER" id="PTHR12319">
    <property type="entry name" value="CYSTATIN-RELATED"/>
    <property type="match status" value="1"/>
</dbReference>
<reference evidence="4 5" key="1">
    <citation type="journal article" date="2010" name="Science">
        <title>Genomic analysis of organismal complexity in the multicellular green alga Volvox carteri.</title>
        <authorList>
            <person name="Prochnik S.E."/>
            <person name="Umen J."/>
            <person name="Nedelcu A.M."/>
            <person name="Hallmann A."/>
            <person name="Miller S.M."/>
            <person name="Nishii I."/>
            <person name="Ferris P."/>
            <person name="Kuo A."/>
            <person name="Mitros T."/>
            <person name="Fritz-Laylin L.K."/>
            <person name="Hellsten U."/>
            <person name="Chapman J."/>
            <person name="Simakov O."/>
            <person name="Rensing S.A."/>
            <person name="Terry A."/>
            <person name="Pangilinan J."/>
            <person name="Kapitonov V."/>
            <person name="Jurka J."/>
            <person name="Salamov A."/>
            <person name="Shapiro H."/>
            <person name="Schmutz J."/>
            <person name="Grimwood J."/>
            <person name="Lindquist E."/>
            <person name="Lucas S."/>
            <person name="Grigoriev I.V."/>
            <person name="Schmitt R."/>
            <person name="Kirk D."/>
            <person name="Rokhsar D.S."/>
        </authorList>
    </citation>
    <scope>NUCLEOTIDE SEQUENCE [LARGE SCALE GENOMIC DNA]</scope>
    <source>
        <strain evidence="5">f. Nagariensis / Eve</strain>
    </source>
</reference>
<dbReference type="GeneID" id="9621205"/>
<evidence type="ECO:0000313" key="4">
    <source>
        <dbReference type="EMBL" id="EFJ40025.1"/>
    </source>
</evidence>
<dbReference type="InterPro" id="IPR000010">
    <property type="entry name" value="Cystatin_dom"/>
</dbReference>
<feature type="domain" description="Cystatin" evidence="3">
    <location>
        <begin position="33"/>
        <end position="103"/>
    </location>
</feature>
<dbReference type="Proteomes" id="UP000001058">
    <property type="component" value="Unassembled WGS sequence"/>
</dbReference>
<dbReference type="Gene3D" id="3.10.450.10">
    <property type="match status" value="1"/>
</dbReference>
<dbReference type="CDD" id="cd00042">
    <property type="entry name" value="CY"/>
    <property type="match status" value="1"/>
</dbReference>
<keyword evidence="1" id="KW-0646">Protease inhibitor</keyword>
<dbReference type="RefSeq" id="XP_002958894.1">
    <property type="nucleotide sequence ID" value="XM_002958848.1"/>
</dbReference>
<sequence length="141" mass="15778">MKHYFLIFCTLILFSSAWVKATADTGDQHHGLGAVVEADVDNPAIRDAADYVTRTANTNNCNGLCASLKRTGKLKLLEILSAKTQVVAGILYKMELLLEDEKGQQVLFTCSVWNRPWNTGQNGGDDHHNHITKFHYQYIDP</sequence>